<reference evidence="2 3" key="1">
    <citation type="submission" date="2014-04" db="EMBL/GenBank/DDBJ databases">
        <title>Evolutionary Origins and Diversification of the Mycorrhizal Mutualists.</title>
        <authorList>
            <consortium name="DOE Joint Genome Institute"/>
            <consortium name="Mycorrhizal Genomics Consortium"/>
            <person name="Kohler A."/>
            <person name="Kuo A."/>
            <person name="Nagy L.G."/>
            <person name="Floudas D."/>
            <person name="Copeland A."/>
            <person name="Barry K.W."/>
            <person name="Cichocki N."/>
            <person name="Veneault-Fourrey C."/>
            <person name="LaButti K."/>
            <person name="Lindquist E.A."/>
            <person name="Lipzen A."/>
            <person name="Lundell T."/>
            <person name="Morin E."/>
            <person name="Murat C."/>
            <person name="Riley R."/>
            <person name="Ohm R."/>
            <person name="Sun H."/>
            <person name="Tunlid A."/>
            <person name="Henrissat B."/>
            <person name="Grigoriev I.V."/>
            <person name="Hibbett D.S."/>
            <person name="Martin F."/>
        </authorList>
    </citation>
    <scope>NUCLEOTIDE SEQUENCE [LARGE SCALE GENOMIC DNA]</scope>
    <source>
        <strain evidence="2 3">Koide BX008</strain>
    </source>
</reference>
<dbReference type="Gene3D" id="3.40.50.1110">
    <property type="entry name" value="SGNH hydrolase"/>
    <property type="match status" value="1"/>
</dbReference>
<organism evidence="2 3">
    <name type="scientific">Amanita muscaria (strain Koide BX008)</name>
    <dbReference type="NCBI Taxonomy" id="946122"/>
    <lineage>
        <taxon>Eukaryota</taxon>
        <taxon>Fungi</taxon>
        <taxon>Dikarya</taxon>
        <taxon>Basidiomycota</taxon>
        <taxon>Agaricomycotina</taxon>
        <taxon>Agaricomycetes</taxon>
        <taxon>Agaricomycetidae</taxon>
        <taxon>Agaricales</taxon>
        <taxon>Pluteineae</taxon>
        <taxon>Amanitaceae</taxon>
        <taxon>Amanita</taxon>
    </lineage>
</organism>
<feature type="domain" description="SGNH hydrolase-type esterase" evidence="1">
    <location>
        <begin position="13"/>
        <end position="214"/>
    </location>
</feature>
<dbReference type="CDD" id="cd01838">
    <property type="entry name" value="Isoamyl_acetate_hydrolase_like"/>
    <property type="match status" value="1"/>
</dbReference>
<gene>
    <name evidence="2" type="ORF">M378DRAFT_158397</name>
</gene>
<dbReference type="FunCoup" id="A0A0C2TN33">
    <property type="interactions" value="108"/>
</dbReference>
<accession>A0A0C2TN33</accession>
<dbReference type="InParanoid" id="A0A0C2TN33"/>
<dbReference type="OrthoDB" id="671439at2759"/>
<dbReference type="AlphaFoldDB" id="A0A0C2TN33"/>
<name>A0A0C2TN33_AMAMK</name>
<sequence>MAGVATTQDVFMLFGDSITQGSFEPGYIGFGQRLAHVYARKLDILNRGLSGYSTDWGLEVLKQCVVKRTDETHPAPQIRIITIWFGANDACLPPSPQHVPLQRFVSNLRQMIAIVRAAASGHTLPTRIILMTPPPVLASHRAALLAARDPPIALDRDFLVTKQYAEAVLAVAAIENVAVADIWSAVFKAAGEEEKNLDKFLVDGLHPNKAGYQVVYETLIVTIKEQYPDVHYDNIPFSFPEWKEINWDSPKESLDNVLFRRLIKRKNRDNPPPI</sequence>
<dbReference type="EMBL" id="KN818228">
    <property type="protein sequence ID" value="KIL68579.1"/>
    <property type="molecule type" value="Genomic_DNA"/>
</dbReference>
<evidence type="ECO:0000313" key="2">
    <source>
        <dbReference type="EMBL" id="KIL68579.1"/>
    </source>
</evidence>
<proteinExistence type="predicted"/>
<dbReference type="SUPFAM" id="SSF52266">
    <property type="entry name" value="SGNH hydrolase"/>
    <property type="match status" value="1"/>
</dbReference>
<dbReference type="STRING" id="946122.A0A0C2TN33"/>
<dbReference type="InterPro" id="IPR045136">
    <property type="entry name" value="Iah1-like"/>
</dbReference>
<evidence type="ECO:0000313" key="3">
    <source>
        <dbReference type="Proteomes" id="UP000054549"/>
    </source>
</evidence>
<dbReference type="Pfam" id="PF13472">
    <property type="entry name" value="Lipase_GDSL_2"/>
    <property type="match status" value="1"/>
</dbReference>
<dbReference type="InterPro" id="IPR013830">
    <property type="entry name" value="SGNH_hydro"/>
</dbReference>
<dbReference type="InterPro" id="IPR036514">
    <property type="entry name" value="SGNH_hydro_sf"/>
</dbReference>
<protein>
    <recommendedName>
        <fullName evidence="1">SGNH hydrolase-type esterase domain-containing protein</fullName>
    </recommendedName>
</protein>
<dbReference type="Proteomes" id="UP000054549">
    <property type="component" value="Unassembled WGS sequence"/>
</dbReference>
<dbReference type="HOGENOM" id="CLU_051989_0_0_1"/>
<evidence type="ECO:0000259" key="1">
    <source>
        <dbReference type="Pfam" id="PF13472"/>
    </source>
</evidence>
<dbReference type="PANTHER" id="PTHR14209:SF19">
    <property type="entry name" value="ISOAMYL ACETATE-HYDROLYZING ESTERASE 1 HOMOLOG"/>
    <property type="match status" value="1"/>
</dbReference>
<keyword evidence="3" id="KW-1185">Reference proteome</keyword>
<dbReference type="PANTHER" id="PTHR14209">
    <property type="entry name" value="ISOAMYL ACETATE-HYDROLYZING ESTERASE 1"/>
    <property type="match status" value="1"/>
</dbReference>